<dbReference type="InterPro" id="IPR000674">
    <property type="entry name" value="Ald_Oxase/Xan_DH_a/b"/>
</dbReference>
<dbReference type="InterPro" id="IPR006311">
    <property type="entry name" value="TAT_signal"/>
</dbReference>
<gene>
    <name evidence="2" type="ORF">GGR38_001180</name>
</gene>
<dbReference type="Pfam" id="PF02738">
    <property type="entry name" value="MoCoBD_1"/>
    <property type="match status" value="1"/>
</dbReference>
<dbReference type="Gene3D" id="3.90.1170.50">
    <property type="entry name" value="Aldehyde oxidase/xanthine dehydrogenase, a/b hammerhead"/>
    <property type="match status" value="1"/>
</dbReference>
<name>A0A7W6G5H2_9SPHN</name>
<dbReference type="InterPro" id="IPR037165">
    <property type="entry name" value="AldOxase/xan_DH_Mopterin-bd_sf"/>
</dbReference>
<dbReference type="Pfam" id="PF20256">
    <property type="entry name" value="MoCoBD_2"/>
    <property type="match status" value="2"/>
</dbReference>
<dbReference type="PROSITE" id="PS51318">
    <property type="entry name" value="TAT"/>
    <property type="match status" value="1"/>
</dbReference>
<protein>
    <submittedName>
        <fullName evidence="2">Isoquinoline 1-oxidoreductase beta subunit</fullName>
        <ecNumber evidence="2">1.3.99.16</ecNumber>
    </submittedName>
</protein>
<dbReference type="GO" id="GO:0047121">
    <property type="term" value="F:isoquinoline 1-oxidoreductase activity"/>
    <property type="evidence" value="ECO:0007669"/>
    <property type="project" value="UniProtKB-EC"/>
</dbReference>
<dbReference type="AlphaFoldDB" id="A0A7W6G5H2"/>
<dbReference type="PANTHER" id="PTHR47495">
    <property type="entry name" value="ALDEHYDE DEHYDROGENASE"/>
    <property type="match status" value="1"/>
</dbReference>
<dbReference type="SMART" id="SM01008">
    <property type="entry name" value="Ald_Xan_dh_C"/>
    <property type="match status" value="1"/>
</dbReference>
<comment type="caution">
    <text evidence="2">The sequence shown here is derived from an EMBL/GenBank/DDBJ whole genome shotgun (WGS) entry which is preliminary data.</text>
</comment>
<organism evidence="2 3">
    <name type="scientific">Novosphingobium sediminicola</name>
    <dbReference type="NCBI Taxonomy" id="563162"/>
    <lineage>
        <taxon>Bacteria</taxon>
        <taxon>Pseudomonadati</taxon>
        <taxon>Pseudomonadota</taxon>
        <taxon>Alphaproteobacteria</taxon>
        <taxon>Sphingomonadales</taxon>
        <taxon>Sphingomonadaceae</taxon>
        <taxon>Novosphingobium</taxon>
    </lineage>
</organism>
<evidence type="ECO:0000313" key="3">
    <source>
        <dbReference type="Proteomes" id="UP000548867"/>
    </source>
</evidence>
<dbReference type="EC" id="1.3.99.16" evidence="2"/>
<keyword evidence="3" id="KW-1185">Reference proteome</keyword>
<dbReference type="InterPro" id="IPR012368">
    <property type="entry name" value="OxRdtase_Mopterin-bd_su_IorB"/>
</dbReference>
<dbReference type="RefSeq" id="WP_183623591.1">
    <property type="nucleotide sequence ID" value="NZ_JACIDX010000003.1"/>
</dbReference>
<dbReference type="InterPro" id="IPR052516">
    <property type="entry name" value="N-heterocyclic_Hydroxylase"/>
</dbReference>
<sequence length="730" mass="77401">MQAELSRRSFLRASALAGGGLLVDFSVPVHAAQGAAVLTAFVAIDTSGAITIAARNPEMGQGIKTSLPMIVAEELDADWAQVRVEQADLDPARYGPQFSGASMSTMMGYLPMRQAGAAARDMLVRVAAARWGVAVAEISTAASVAHHKASGRSLPYAALAQEAAGLAPAKPGDLRLKSPEQFTIIGSRRGGVDTPKIVRGDPLYSIDTRLPGMLHAVFVGPPSPGAVLRRVDDAAARAMPGVKAVIPIQGVKAKGTFAGSVDSLTDGVAIVATNWWYAQQARDKLVLEWDESAAQGHGDAAYAARAKALLDAGGGKVAFKAGDAKAALGKAAKVISARYDYPFVAHNTLEPQNCTALFKDGKLTFWAPAQQPENGRKLVAQCVGVAEGDITVHVTRIGGGFGRRLMSDFMAQAGAIAKAMPGVPINVLYNRTDDITHDFYRPAGWHKFKAGIDQSGRLTAFTNHFVSFGPGEDPQFFANMAPFHMPEGLIPDIEMTHSVFPTIMPLGAMRAPTSNAHAFVFQGFLDEVARAGGRSLPALMLDLFTADKQFGETDKAGETPRSFNTARARAVVQKAMAMSDWGNVPRKPGIGRGFAFYFCHRGYFAEVVEVAVKGKAVTVRKVWAAGDVGRQIVNPLGAEAQVRGSILDGLSQALNGQKITIENGRVQQSNFHDHPFARIDRLPPVEVAFVPSDAQPGGLGEPALPPVIPALANAIFDATGKRLRSMPFAL</sequence>
<keyword evidence="2" id="KW-0560">Oxidoreductase</keyword>
<proteinExistence type="predicted"/>
<dbReference type="PANTHER" id="PTHR47495:SF3">
    <property type="entry name" value="BLR6219 PROTEIN"/>
    <property type="match status" value="1"/>
</dbReference>
<dbReference type="SUPFAM" id="SSF56003">
    <property type="entry name" value="Molybdenum cofactor-binding domain"/>
    <property type="match status" value="2"/>
</dbReference>
<evidence type="ECO:0000313" key="2">
    <source>
        <dbReference type="EMBL" id="MBB3954253.1"/>
    </source>
</evidence>
<dbReference type="Proteomes" id="UP000548867">
    <property type="component" value="Unassembled WGS sequence"/>
</dbReference>
<evidence type="ECO:0000259" key="1">
    <source>
        <dbReference type="SMART" id="SM01008"/>
    </source>
</evidence>
<feature type="domain" description="Aldehyde oxidase/xanthine dehydrogenase a/b hammerhead" evidence="1">
    <location>
        <begin position="199"/>
        <end position="293"/>
    </location>
</feature>
<reference evidence="2 3" key="1">
    <citation type="submission" date="2020-08" db="EMBL/GenBank/DDBJ databases">
        <title>Genomic Encyclopedia of Type Strains, Phase IV (KMG-IV): sequencing the most valuable type-strain genomes for metagenomic binning, comparative biology and taxonomic classification.</title>
        <authorList>
            <person name="Goeker M."/>
        </authorList>
    </citation>
    <scope>NUCLEOTIDE SEQUENCE [LARGE SCALE GENOMIC DNA]</scope>
    <source>
        <strain evidence="2 3">DSM 27057</strain>
    </source>
</reference>
<dbReference type="PIRSF" id="PIRSF036389">
    <property type="entry name" value="IOR_B"/>
    <property type="match status" value="1"/>
</dbReference>
<dbReference type="InterPro" id="IPR008274">
    <property type="entry name" value="AldOxase/xan_DH_MoCoBD1"/>
</dbReference>
<dbReference type="InterPro" id="IPR046867">
    <property type="entry name" value="AldOxase/xan_DH_MoCoBD2"/>
</dbReference>
<dbReference type="EMBL" id="JACIDX010000003">
    <property type="protein sequence ID" value="MBB3954253.1"/>
    <property type="molecule type" value="Genomic_DNA"/>
</dbReference>
<dbReference type="Gene3D" id="3.30.365.10">
    <property type="entry name" value="Aldehyde oxidase/xanthine dehydrogenase, molybdopterin binding domain"/>
    <property type="match status" value="4"/>
</dbReference>
<accession>A0A7W6G5H2</accession>